<evidence type="ECO:0000259" key="1">
    <source>
        <dbReference type="Pfam" id="PF13765"/>
    </source>
</evidence>
<dbReference type="Pfam" id="PF13765">
    <property type="entry name" value="PRY"/>
    <property type="match status" value="1"/>
</dbReference>
<accession>A0A3B4ZF24</accession>
<organism evidence="2">
    <name type="scientific">Stegastes partitus</name>
    <name type="common">bicolor damselfish</name>
    <dbReference type="NCBI Taxonomy" id="144197"/>
    <lineage>
        <taxon>Eukaryota</taxon>
        <taxon>Metazoa</taxon>
        <taxon>Chordata</taxon>
        <taxon>Craniata</taxon>
        <taxon>Vertebrata</taxon>
        <taxon>Euteleostomi</taxon>
        <taxon>Actinopterygii</taxon>
        <taxon>Neopterygii</taxon>
        <taxon>Teleostei</taxon>
        <taxon>Neoteleostei</taxon>
        <taxon>Acanthomorphata</taxon>
        <taxon>Ovalentaria</taxon>
        <taxon>Pomacentridae</taxon>
        <taxon>Stegastes</taxon>
    </lineage>
</organism>
<dbReference type="GeneTree" id="ENSGT00970000193381"/>
<dbReference type="Ensembl" id="ENSSPAT00000005085.1">
    <property type="protein sequence ID" value="ENSSPAP00000004989.1"/>
    <property type="gene ID" value="ENSSPAG00000003865.1"/>
</dbReference>
<dbReference type="STRING" id="144197.ENSSPAP00000004989"/>
<reference evidence="2" key="1">
    <citation type="submission" date="2023-09" db="UniProtKB">
        <authorList>
            <consortium name="Ensembl"/>
        </authorList>
    </citation>
    <scope>IDENTIFICATION</scope>
</reference>
<proteinExistence type="predicted"/>
<feature type="domain" description="SPRY-associated" evidence="1">
    <location>
        <begin position="145"/>
        <end position="176"/>
    </location>
</feature>
<dbReference type="AlphaFoldDB" id="A0A3B4ZF24"/>
<name>A0A3B4ZF24_9TELE</name>
<protein>
    <recommendedName>
        <fullName evidence="1">SPRY-associated domain-containing protein</fullName>
    </recommendedName>
</protein>
<dbReference type="Gene3D" id="2.60.120.920">
    <property type="match status" value="1"/>
</dbReference>
<dbReference type="InterPro" id="IPR050143">
    <property type="entry name" value="TRIM/RBCC"/>
</dbReference>
<dbReference type="InterPro" id="IPR043136">
    <property type="entry name" value="B30.2/SPRY_sf"/>
</dbReference>
<evidence type="ECO:0000313" key="2">
    <source>
        <dbReference type="Ensembl" id="ENSSPAP00000004989.1"/>
    </source>
</evidence>
<dbReference type="PANTHER" id="PTHR24103">
    <property type="entry name" value="E3 UBIQUITIN-PROTEIN LIGASE TRIM"/>
    <property type="match status" value="1"/>
</dbReference>
<dbReference type="SUPFAM" id="SSF49899">
    <property type="entry name" value="Concanavalin A-like lectins/glucanases"/>
    <property type="match status" value="1"/>
</dbReference>
<dbReference type="InterPro" id="IPR006574">
    <property type="entry name" value="PRY"/>
</dbReference>
<sequence>SVFRPTDEAVFAQVKENCNQIVEHINVQTQHTERQIKKQLKKLHDFYKRKRRLVGSQMMKEKTEALSRDIAALSDTIRATEEELRAEDVSFLKNYKAAVERVQQRPLLDDPQLHSGALIDVAKHLGNLSFNIWSQMKTMVSCTPVILDPNTAHRRLILFEDLNNVRHEKKQQLKDNLEGLFLDSHLGCWGWRQFSLGAGSGSRIVKTHFLSLIVLSTLSFSDPDTDSHTYTPSHTHLLRDCFYTLTL</sequence>
<dbReference type="InterPro" id="IPR013320">
    <property type="entry name" value="ConA-like_dom_sf"/>
</dbReference>